<evidence type="ECO:0000256" key="5">
    <source>
        <dbReference type="ARBA" id="ARBA00022605"/>
    </source>
</evidence>
<dbReference type="InterPro" id="IPR044643">
    <property type="entry name" value="TrpF_fam"/>
</dbReference>
<comment type="similarity">
    <text evidence="9">Belongs to the TrpF family.</text>
</comment>
<comment type="catalytic activity">
    <reaction evidence="1 9">
        <text>N-(5-phospho-beta-D-ribosyl)anthranilate = 1-(2-carboxyphenylamino)-1-deoxy-D-ribulose 5-phosphate</text>
        <dbReference type="Rhea" id="RHEA:21540"/>
        <dbReference type="ChEBI" id="CHEBI:18277"/>
        <dbReference type="ChEBI" id="CHEBI:58613"/>
        <dbReference type="EC" id="5.3.1.24"/>
    </reaction>
</comment>
<protein>
    <recommendedName>
        <fullName evidence="4 9">N-(5'-phosphoribosyl)anthranilate isomerase</fullName>
        <shortName evidence="9">PRAI</shortName>
        <ecNumber evidence="3 9">5.3.1.24</ecNumber>
    </recommendedName>
</protein>
<evidence type="ECO:0000313" key="12">
    <source>
        <dbReference type="Proteomes" id="UP000886743"/>
    </source>
</evidence>
<reference evidence="11" key="2">
    <citation type="journal article" date="2021" name="PeerJ">
        <title>Extensive microbial diversity within the chicken gut microbiome revealed by metagenomics and culture.</title>
        <authorList>
            <person name="Gilroy R."/>
            <person name="Ravi A."/>
            <person name="Getino M."/>
            <person name="Pursley I."/>
            <person name="Horton D.L."/>
            <person name="Alikhan N.F."/>
            <person name="Baker D."/>
            <person name="Gharbi K."/>
            <person name="Hall N."/>
            <person name="Watson M."/>
            <person name="Adriaenssens E.M."/>
            <person name="Foster-Nyarko E."/>
            <person name="Jarju S."/>
            <person name="Secka A."/>
            <person name="Antonio M."/>
            <person name="Oren A."/>
            <person name="Chaudhuri R.R."/>
            <person name="La Ragione R."/>
            <person name="Hildebrand F."/>
            <person name="Pallen M.J."/>
        </authorList>
    </citation>
    <scope>NUCLEOTIDE SEQUENCE</scope>
    <source>
        <strain evidence="11">4920</strain>
    </source>
</reference>
<dbReference type="InterPro" id="IPR013785">
    <property type="entry name" value="Aldolase_TIM"/>
</dbReference>
<keyword evidence="6 9" id="KW-0822">Tryptophan biosynthesis</keyword>
<evidence type="ECO:0000256" key="3">
    <source>
        <dbReference type="ARBA" id="ARBA00012572"/>
    </source>
</evidence>
<dbReference type="Pfam" id="PF00697">
    <property type="entry name" value="PRAI"/>
    <property type="match status" value="1"/>
</dbReference>
<evidence type="ECO:0000256" key="8">
    <source>
        <dbReference type="ARBA" id="ARBA00023235"/>
    </source>
</evidence>
<feature type="domain" description="N-(5'phosphoribosyl) anthranilate isomerase (PRAI)" evidence="10">
    <location>
        <begin position="5"/>
        <end position="194"/>
    </location>
</feature>
<dbReference type="PANTHER" id="PTHR42894:SF1">
    <property type="entry name" value="N-(5'-PHOSPHORIBOSYL)ANTHRANILATE ISOMERASE"/>
    <property type="match status" value="1"/>
</dbReference>
<reference evidence="11" key="1">
    <citation type="submission" date="2020-10" db="EMBL/GenBank/DDBJ databases">
        <authorList>
            <person name="Gilroy R."/>
        </authorList>
    </citation>
    <scope>NUCLEOTIDE SEQUENCE</scope>
    <source>
        <strain evidence="11">4920</strain>
    </source>
</reference>
<dbReference type="InterPro" id="IPR001240">
    <property type="entry name" value="PRAI_dom"/>
</dbReference>
<name>A0A9D1SZR5_9FIRM</name>
<comment type="caution">
    <text evidence="11">The sequence shown here is derived from an EMBL/GenBank/DDBJ whole genome shotgun (WGS) entry which is preliminary data.</text>
</comment>
<evidence type="ECO:0000256" key="9">
    <source>
        <dbReference type="HAMAP-Rule" id="MF_00135"/>
    </source>
</evidence>
<sequence>MTKIKLCGLWRPCDIEYANALMPDFIGFVFAPKSKRYVSFAQAQLLRRRLREGITPVGVFVNAPAERIEYLVKQHVISVVQLHGSEDNGFIKTLRSRVDCPVIQAFHIAGAHDVQKAEKSEADFVMLDSGGGTGQSFDHSAISGIKREFFLAGGLDSENVGEAIAKYKPYCVDASSSLETDGVKDRNKMAAFVNAVRYGGKVE</sequence>
<dbReference type="AlphaFoldDB" id="A0A9D1SZR5"/>
<evidence type="ECO:0000313" key="11">
    <source>
        <dbReference type="EMBL" id="HIV02262.1"/>
    </source>
</evidence>
<dbReference type="SUPFAM" id="SSF51366">
    <property type="entry name" value="Ribulose-phoshate binding barrel"/>
    <property type="match status" value="1"/>
</dbReference>
<dbReference type="CDD" id="cd00405">
    <property type="entry name" value="PRAI"/>
    <property type="match status" value="1"/>
</dbReference>
<evidence type="ECO:0000256" key="4">
    <source>
        <dbReference type="ARBA" id="ARBA00022272"/>
    </source>
</evidence>
<keyword evidence="5 9" id="KW-0028">Amino-acid biosynthesis</keyword>
<dbReference type="GO" id="GO:0004640">
    <property type="term" value="F:phosphoribosylanthranilate isomerase activity"/>
    <property type="evidence" value="ECO:0007669"/>
    <property type="project" value="UniProtKB-UniRule"/>
</dbReference>
<dbReference type="EMBL" id="DVOF01000052">
    <property type="protein sequence ID" value="HIV02262.1"/>
    <property type="molecule type" value="Genomic_DNA"/>
</dbReference>
<dbReference type="HAMAP" id="MF_00135">
    <property type="entry name" value="PRAI"/>
    <property type="match status" value="1"/>
</dbReference>
<accession>A0A9D1SZR5</accession>
<evidence type="ECO:0000256" key="7">
    <source>
        <dbReference type="ARBA" id="ARBA00023141"/>
    </source>
</evidence>
<dbReference type="Proteomes" id="UP000886743">
    <property type="component" value="Unassembled WGS sequence"/>
</dbReference>
<evidence type="ECO:0000256" key="6">
    <source>
        <dbReference type="ARBA" id="ARBA00022822"/>
    </source>
</evidence>
<dbReference type="InterPro" id="IPR011060">
    <property type="entry name" value="RibuloseP-bd_barrel"/>
</dbReference>
<evidence type="ECO:0000256" key="2">
    <source>
        <dbReference type="ARBA" id="ARBA00004664"/>
    </source>
</evidence>
<proteinExistence type="inferred from homology"/>
<evidence type="ECO:0000259" key="10">
    <source>
        <dbReference type="Pfam" id="PF00697"/>
    </source>
</evidence>
<dbReference type="GO" id="GO:0000162">
    <property type="term" value="P:L-tryptophan biosynthetic process"/>
    <property type="evidence" value="ECO:0007669"/>
    <property type="project" value="UniProtKB-UniRule"/>
</dbReference>
<keyword evidence="8 9" id="KW-0413">Isomerase</keyword>
<keyword evidence="7 9" id="KW-0057">Aromatic amino acid biosynthesis</keyword>
<gene>
    <name evidence="9" type="primary">trpF</name>
    <name evidence="11" type="ORF">IAC74_01705</name>
</gene>
<evidence type="ECO:0000256" key="1">
    <source>
        <dbReference type="ARBA" id="ARBA00001164"/>
    </source>
</evidence>
<organism evidence="11 12">
    <name type="scientific">Candidatus Aphodoplasma excrementigallinarum</name>
    <dbReference type="NCBI Taxonomy" id="2840673"/>
    <lineage>
        <taxon>Bacteria</taxon>
        <taxon>Bacillati</taxon>
        <taxon>Bacillota</taxon>
        <taxon>Clostridia</taxon>
        <taxon>Eubacteriales</taxon>
        <taxon>Candidatus Aphodoplasma</taxon>
    </lineage>
</organism>
<comment type="pathway">
    <text evidence="2 9">Amino-acid biosynthesis; L-tryptophan biosynthesis; L-tryptophan from chorismate: step 3/5.</text>
</comment>
<dbReference type="EC" id="5.3.1.24" evidence="3 9"/>
<dbReference type="PANTHER" id="PTHR42894">
    <property type="entry name" value="N-(5'-PHOSPHORIBOSYL)ANTHRANILATE ISOMERASE"/>
    <property type="match status" value="1"/>
</dbReference>
<dbReference type="Gene3D" id="3.20.20.70">
    <property type="entry name" value="Aldolase class I"/>
    <property type="match status" value="1"/>
</dbReference>